<reference evidence="1" key="1">
    <citation type="submission" date="2021-01" db="EMBL/GenBank/DDBJ databases">
        <authorList>
            <consortium name="Genoscope - CEA"/>
            <person name="William W."/>
        </authorList>
    </citation>
    <scope>NUCLEOTIDE SEQUENCE</scope>
</reference>
<comment type="caution">
    <text evidence="1">The sequence shown here is derived from an EMBL/GenBank/DDBJ whole genome shotgun (WGS) entry which is preliminary data.</text>
</comment>
<protein>
    <submittedName>
        <fullName evidence="1">Uncharacterized protein</fullName>
    </submittedName>
</protein>
<dbReference type="Proteomes" id="UP000683925">
    <property type="component" value="Unassembled WGS sequence"/>
</dbReference>
<dbReference type="AlphaFoldDB" id="A0A8S1WQN4"/>
<name>A0A8S1WQN4_PAROT</name>
<dbReference type="EMBL" id="CAJJDP010000090">
    <property type="protein sequence ID" value="CAD8188016.1"/>
    <property type="molecule type" value="Genomic_DNA"/>
</dbReference>
<keyword evidence="2" id="KW-1185">Reference proteome</keyword>
<gene>
    <name evidence="1" type="ORF">POCTA_138.1.T0910188</name>
</gene>
<evidence type="ECO:0000313" key="1">
    <source>
        <dbReference type="EMBL" id="CAD8188016.1"/>
    </source>
</evidence>
<organism evidence="1 2">
    <name type="scientific">Paramecium octaurelia</name>
    <dbReference type="NCBI Taxonomy" id="43137"/>
    <lineage>
        <taxon>Eukaryota</taxon>
        <taxon>Sar</taxon>
        <taxon>Alveolata</taxon>
        <taxon>Ciliophora</taxon>
        <taxon>Intramacronucleata</taxon>
        <taxon>Oligohymenophorea</taxon>
        <taxon>Peniculida</taxon>
        <taxon>Parameciidae</taxon>
        <taxon>Paramecium</taxon>
    </lineage>
</organism>
<evidence type="ECO:0000313" key="2">
    <source>
        <dbReference type="Proteomes" id="UP000683925"/>
    </source>
</evidence>
<sequence length="87" mass="10133">MNQFRKSAMQLLVGQKEKLGRVVQKQNQPFLGFLFCKTHKEFQIPSNEEGSVQLLQSNILCLSTLQEIEGIQPCIRIFKEVNYQNFE</sequence>
<proteinExistence type="predicted"/>
<accession>A0A8S1WQN4</accession>